<keyword evidence="2" id="KW-1185">Reference proteome</keyword>
<dbReference type="InParanoid" id="A0A1X2HLG6"/>
<organism evidence="1 2">
    <name type="scientific">Syncephalastrum racemosum</name>
    <name type="common">Filamentous fungus</name>
    <dbReference type="NCBI Taxonomy" id="13706"/>
    <lineage>
        <taxon>Eukaryota</taxon>
        <taxon>Fungi</taxon>
        <taxon>Fungi incertae sedis</taxon>
        <taxon>Mucoromycota</taxon>
        <taxon>Mucoromycotina</taxon>
        <taxon>Mucoromycetes</taxon>
        <taxon>Mucorales</taxon>
        <taxon>Syncephalastraceae</taxon>
        <taxon>Syncephalastrum</taxon>
    </lineage>
</organism>
<proteinExistence type="predicted"/>
<name>A0A1X2HLG6_SYNRA</name>
<sequence>MISDTPQQLHGWVYTKRLTVNDASLDASQPAYFLLFVESMRMTVIVCSTNIGTLTKAGASVERDGEYVHVIVWGRASSMPAEGELRNEWRLDVMDMDIIPVVCPRQIQSALDHEDQDHSQLQIPPAAMQSSQVDPEERSQSLSQWTLDVFSAFLREEEDKSMVSADELFASP</sequence>
<dbReference type="AlphaFoldDB" id="A0A1X2HLG6"/>
<protein>
    <submittedName>
        <fullName evidence="1">Uncharacterized protein</fullName>
    </submittedName>
</protein>
<accession>A0A1X2HLG6</accession>
<evidence type="ECO:0000313" key="2">
    <source>
        <dbReference type="Proteomes" id="UP000242180"/>
    </source>
</evidence>
<reference evidence="1 2" key="1">
    <citation type="submission" date="2016-07" db="EMBL/GenBank/DDBJ databases">
        <title>Pervasive Adenine N6-methylation of Active Genes in Fungi.</title>
        <authorList>
            <consortium name="DOE Joint Genome Institute"/>
            <person name="Mondo S.J."/>
            <person name="Dannebaum R.O."/>
            <person name="Kuo R.C."/>
            <person name="Labutti K."/>
            <person name="Haridas S."/>
            <person name="Kuo A."/>
            <person name="Salamov A."/>
            <person name="Ahrendt S.R."/>
            <person name="Lipzen A."/>
            <person name="Sullivan W."/>
            <person name="Andreopoulos W.B."/>
            <person name="Clum A."/>
            <person name="Lindquist E."/>
            <person name="Daum C."/>
            <person name="Ramamoorthy G.K."/>
            <person name="Gryganskyi A."/>
            <person name="Culley D."/>
            <person name="Magnuson J.K."/>
            <person name="James T.Y."/>
            <person name="O'Malley M.A."/>
            <person name="Stajich J.E."/>
            <person name="Spatafora J.W."/>
            <person name="Visel A."/>
            <person name="Grigoriev I.V."/>
        </authorList>
    </citation>
    <scope>NUCLEOTIDE SEQUENCE [LARGE SCALE GENOMIC DNA]</scope>
    <source>
        <strain evidence="1 2">NRRL 2496</strain>
    </source>
</reference>
<dbReference type="Proteomes" id="UP000242180">
    <property type="component" value="Unassembled WGS sequence"/>
</dbReference>
<evidence type="ECO:0000313" key="1">
    <source>
        <dbReference type="EMBL" id="ORZ00191.1"/>
    </source>
</evidence>
<gene>
    <name evidence="1" type="ORF">BCR43DRAFT_511221</name>
</gene>
<comment type="caution">
    <text evidence="1">The sequence shown here is derived from an EMBL/GenBank/DDBJ whole genome shotgun (WGS) entry which is preliminary data.</text>
</comment>
<dbReference type="EMBL" id="MCGN01000002">
    <property type="protein sequence ID" value="ORZ00191.1"/>
    <property type="molecule type" value="Genomic_DNA"/>
</dbReference>